<dbReference type="HOGENOM" id="CLU_055068_2_0_11"/>
<dbReference type="KEGG" id="cvt:B843_00185"/>
<name>W5Y4N1_9CORY</name>
<feature type="transmembrane region" description="Helical" evidence="7">
    <location>
        <begin position="67"/>
        <end position="90"/>
    </location>
</feature>
<dbReference type="RefSeq" id="WP_025251512.1">
    <property type="nucleotide sequence ID" value="NZ_CP004353.1"/>
</dbReference>
<keyword evidence="10" id="KW-1185">Reference proteome</keyword>
<dbReference type="eggNOG" id="COG0705">
    <property type="taxonomic scope" value="Bacteria"/>
</dbReference>
<feature type="transmembrane region" description="Helical" evidence="7">
    <location>
        <begin position="197"/>
        <end position="214"/>
    </location>
</feature>
<dbReference type="STRING" id="1224164.B843_00185"/>
<organism evidence="9 10">
    <name type="scientific">Corynebacterium vitaeruminis DSM 20294</name>
    <dbReference type="NCBI Taxonomy" id="1224164"/>
    <lineage>
        <taxon>Bacteria</taxon>
        <taxon>Bacillati</taxon>
        <taxon>Actinomycetota</taxon>
        <taxon>Actinomycetes</taxon>
        <taxon>Mycobacteriales</taxon>
        <taxon>Corynebacteriaceae</taxon>
        <taxon>Corynebacterium</taxon>
    </lineage>
</organism>
<evidence type="ECO:0000256" key="6">
    <source>
        <dbReference type="ARBA" id="ARBA00023136"/>
    </source>
</evidence>
<comment type="similarity">
    <text evidence="2">Belongs to the peptidase S54 family.</text>
</comment>
<feature type="transmembrane region" description="Helical" evidence="7">
    <location>
        <begin position="156"/>
        <end position="177"/>
    </location>
</feature>
<dbReference type="InterPro" id="IPR022764">
    <property type="entry name" value="Peptidase_S54_rhomboid_dom"/>
</dbReference>
<dbReference type="AlphaFoldDB" id="W5Y4N1"/>
<dbReference type="Pfam" id="PF01694">
    <property type="entry name" value="Rhomboid"/>
    <property type="match status" value="1"/>
</dbReference>
<dbReference type="SUPFAM" id="SSF144091">
    <property type="entry name" value="Rhomboid-like"/>
    <property type="match status" value="1"/>
</dbReference>
<proteinExistence type="inferred from homology"/>
<evidence type="ECO:0000256" key="7">
    <source>
        <dbReference type="SAM" id="Phobius"/>
    </source>
</evidence>
<evidence type="ECO:0000256" key="3">
    <source>
        <dbReference type="ARBA" id="ARBA00022692"/>
    </source>
</evidence>
<accession>W5Y4N1</accession>
<dbReference type="GO" id="GO:0004252">
    <property type="term" value="F:serine-type endopeptidase activity"/>
    <property type="evidence" value="ECO:0007669"/>
    <property type="project" value="InterPro"/>
</dbReference>
<evidence type="ECO:0000259" key="8">
    <source>
        <dbReference type="Pfam" id="PF01694"/>
    </source>
</evidence>
<evidence type="ECO:0000256" key="5">
    <source>
        <dbReference type="ARBA" id="ARBA00022989"/>
    </source>
</evidence>
<feature type="transmembrane region" description="Helical" evidence="7">
    <location>
        <begin position="12"/>
        <end position="33"/>
    </location>
</feature>
<evidence type="ECO:0000313" key="10">
    <source>
        <dbReference type="Proteomes" id="UP000019222"/>
    </source>
</evidence>
<keyword evidence="3 7" id="KW-0812">Transmembrane</keyword>
<feature type="transmembrane region" description="Helical" evidence="7">
    <location>
        <begin position="124"/>
        <end position="144"/>
    </location>
</feature>
<dbReference type="EMBL" id="CP004353">
    <property type="protein sequence ID" value="AHI21433.1"/>
    <property type="molecule type" value="Genomic_DNA"/>
</dbReference>
<sequence>MTLNQTLARQTRGAPGTVGICIATVAVFIATAAQSGSVAENLSFSALADSWILFAPVMHDPLNLLRAVGAMFLHVGPAHLVMNTIMIFFLGREVERYLGTAMFLAAYFISGVGASLMVMVADPLAPTAGASGALYGLMAVLLVIAMRTRADVRAPLALIAVNLGYSFIASGVSLWGHVGGLVAGALVSWPLVAGRKALLVVFFVAEWAGIWYVGTHLGHQAIGL</sequence>
<dbReference type="GO" id="GO:0016020">
    <property type="term" value="C:membrane"/>
    <property type="evidence" value="ECO:0007669"/>
    <property type="project" value="UniProtKB-SubCell"/>
</dbReference>
<dbReference type="InterPro" id="IPR050925">
    <property type="entry name" value="Rhomboid_protease_S54"/>
</dbReference>
<keyword evidence="6 7" id="KW-0472">Membrane</keyword>
<dbReference type="Proteomes" id="UP000019222">
    <property type="component" value="Chromosome"/>
</dbReference>
<feature type="transmembrane region" description="Helical" evidence="7">
    <location>
        <begin position="97"/>
        <end position="118"/>
    </location>
</feature>
<keyword evidence="4" id="KW-0378">Hydrolase</keyword>
<gene>
    <name evidence="9" type="ORF">B843_00185</name>
</gene>
<comment type="subcellular location">
    <subcellularLocation>
        <location evidence="1">Membrane</location>
        <topology evidence="1">Multi-pass membrane protein</topology>
    </subcellularLocation>
</comment>
<dbReference type="InterPro" id="IPR035952">
    <property type="entry name" value="Rhomboid-like_sf"/>
</dbReference>
<feature type="domain" description="Peptidase S54 rhomboid" evidence="8">
    <location>
        <begin position="64"/>
        <end position="192"/>
    </location>
</feature>
<reference evidence="9 10" key="1">
    <citation type="submission" date="2013-02" db="EMBL/GenBank/DDBJ databases">
        <title>The complete genome sequence of Corynebacterium vitaeruminis DSM 20294.</title>
        <authorList>
            <person name="Ruckert C."/>
            <person name="Albersmeier A."/>
            <person name="Kalinowski J."/>
        </authorList>
    </citation>
    <scope>NUCLEOTIDE SEQUENCE [LARGE SCALE GENOMIC DNA]</scope>
    <source>
        <strain evidence="10">ATCC 10234</strain>
    </source>
</reference>
<evidence type="ECO:0000256" key="2">
    <source>
        <dbReference type="ARBA" id="ARBA00009045"/>
    </source>
</evidence>
<dbReference type="Gene3D" id="1.20.1540.10">
    <property type="entry name" value="Rhomboid-like"/>
    <property type="match status" value="1"/>
</dbReference>
<dbReference type="PATRIC" id="fig|1224164.3.peg.37"/>
<protein>
    <recommendedName>
        <fullName evidence="8">Peptidase S54 rhomboid domain-containing protein</fullName>
    </recommendedName>
</protein>
<evidence type="ECO:0000313" key="9">
    <source>
        <dbReference type="EMBL" id="AHI21433.1"/>
    </source>
</evidence>
<keyword evidence="5 7" id="KW-1133">Transmembrane helix</keyword>
<dbReference type="PANTHER" id="PTHR43731:SF14">
    <property type="entry name" value="PRESENILIN-ASSOCIATED RHOMBOID-LIKE PROTEIN, MITOCHONDRIAL"/>
    <property type="match status" value="1"/>
</dbReference>
<dbReference type="PANTHER" id="PTHR43731">
    <property type="entry name" value="RHOMBOID PROTEASE"/>
    <property type="match status" value="1"/>
</dbReference>
<evidence type="ECO:0000256" key="1">
    <source>
        <dbReference type="ARBA" id="ARBA00004141"/>
    </source>
</evidence>
<evidence type="ECO:0000256" key="4">
    <source>
        <dbReference type="ARBA" id="ARBA00022801"/>
    </source>
</evidence>